<accession>A0A0E9TT03</accession>
<reference evidence="1" key="2">
    <citation type="journal article" date="2015" name="Fish Shellfish Immunol.">
        <title>Early steps in the European eel (Anguilla anguilla)-Vibrio vulnificus interaction in the gills: Role of the RtxA13 toxin.</title>
        <authorList>
            <person name="Callol A."/>
            <person name="Pajuelo D."/>
            <person name="Ebbesson L."/>
            <person name="Teles M."/>
            <person name="MacKenzie S."/>
            <person name="Amaro C."/>
        </authorList>
    </citation>
    <scope>NUCLEOTIDE SEQUENCE</scope>
</reference>
<organism evidence="1">
    <name type="scientific">Anguilla anguilla</name>
    <name type="common">European freshwater eel</name>
    <name type="synonym">Muraena anguilla</name>
    <dbReference type="NCBI Taxonomy" id="7936"/>
    <lineage>
        <taxon>Eukaryota</taxon>
        <taxon>Metazoa</taxon>
        <taxon>Chordata</taxon>
        <taxon>Craniata</taxon>
        <taxon>Vertebrata</taxon>
        <taxon>Euteleostomi</taxon>
        <taxon>Actinopterygii</taxon>
        <taxon>Neopterygii</taxon>
        <taxon>Teleostei</taxon>
        <taxon>Anguilliformes</taxon>
        <taxon>Anguillidae</taxon>
        <taxon>Anguilla</taxon>
    </lineage>
</organism>
<protein>
    <submittedName>
        <fullName evidence="1">Uncharacterized protein</fullName>
    </submittedName>
</protein>
<evidence type="ECO:0000313" key="1">
    <source>
        <dbReference type="EMBL" id="JAH56602.1"/>
    </source>
</evidence>
<dbReference type="AlphaFoldDB" id="A0A0E9TT03"/>
<name>A0A0E9TT03_ANGAN</name>
<sequence>MLCLNYVFTMSSIGNCLKLQGAEREVQGEQKRFHLYLYIYTEIGLVC</sequence>
<dbReference type="EMBL" id="GBXM01051975">
    <property type="protein sequence ID" value="JAH56602.1"/>
    <property type="molecule type" value="Transcribed_RNA"/>
</dbReference>
<reference evidence="1" key="1">
    <citation type="submission" date="2014-11" db="EMBL/GenBank/DDBJ databases">
        <authorList>
            <person name="Amaro Gonzalez C."/>
        </authorList>
    </citation>
    <scope>NUCLEOTIDE SEQUENCE</scope>
</reference>
<proteinExistence type="predicted"/>